<protein>
    <submittedName>
        <fullName evidence="2">Uncharacterized protein</fullName>
    </submittedName>
</protein>
<accession>A0A2D3PQJ3</accession>
<evidence type="ECO:0000313" key="3">
    <source>
        <dbReference type="Proteomes" id="UP000230781"/>
    </source>
</evidence>
<proteinExistence type="predicted"/>
<feature type="chain" id="PRO_5013561763" evidence="1">
    <location>
        <begin position="21"/>
        <end position="154"/>
    </location>
</feature>
<organism evidence="2 3">
    <name type="scientific">Fusobacterium pseudoperiodonticum</name>
    <dbReference type="NCBI Taxonomy" id="2663009"/>
    <lineage>
        <taxon>Bacteria</taxon>
        <taxon>Fusobacteriati</taxon>
        <taxon>Fusobacteriota</taxon>
        <taxon>Fusobacteriia</taxon>
        <taxon>Fusobacteriales</taxon>
        <taxon>Fusobacteriaceae</taxon>
        <taxon>Fusobacterium</taxon>
    </lineage>
</organism>
<evidence type="ECO:0000313" key="2">
    <source>
        <dbReference type="EMBL" id="ATV69396.1"/>
    </source>
</evidence>
<reference evidence="2 3" key="1">
    <citation type="submission" date="2017-11" db="EMBL/GenBank/DDBJ databases">
        <title>Genome sequencing of Fusobacterium periodonticum KCOM 2555.</title>
        <authorList>
            <person name="Kook J.-K."/>
            <person name="Park S.-N."/>
            <person name="Lim Y.K."/>
        </authorList>
    </citation>
    <scope>NUCLEOTIDE SEQUENCE [LARGE SCALE GENOMIC DNA]</scope>
    <source>
        <strain evidence="2 3">KCOM 2555</strain>
    </source>
</reference>
<dbReference type="Proteomes" id="UP000230781">
    <property type="component" value="Chromosome"/>
</dbReference>
<feature type="signal peptide" evidence="1">
    <location>
        <begin position="1"/>
        <end position="20"/>
    </location>
</feature>
<evidence type="ECO:0000256" key="1">
    <source>
        <dbReference type="SAM" id="SignalP"/>
    </source>
</evidence>
<dbReference type="EMBL" id="CP024704">
    <property type="protein sequence ID" value="ATV69396.1"/>
    <property type="molecule type" value="Genomic_DNA"/>
</dbReference>
<dbReference type="RefSeq" id="WP_100025766.1">
    <property type="nucleotide sequence ID" value="NZ_CP024704.1"/>
</dbReference>
<keyword evidence="1" id="KW-0732">Signal</keyword>
<gene>
    <name evidence="2" type="ORF">CTM98_01130</name>
</gene>
<name>A0A2D3PQJ3_9FUSO</name>
<dbReference type="AlphaFoldDB" id="A0A2D3PQJ3"/>
<sequence>MKKFILGLFLILGAVSFAAARGLDINKVNKAGYNLSKQDEFSAIIDKTTDIDATSIAIFFEIVENNAAKQLLDGAKKTAPEVLKLVNTSETKRAYIAKYKGTDGPYYSYAFISKKLKFKDTFTTVIYTTDKDLNGSELDKLADSFFNQVESFLR</sequence>